<evidence type="ECO:0000313" key="3">
    <source>
        <dbReference type="Proteomes" id="UP000034923"/>
    </source>
</evidence>
<dbReference type="AlphaFoldDB" id="A0A0G0BQY6"/>
<keyword evidence="1" id="KW-0812">Transmembrane</keyword>
<reference evidence="2 3" key="1">
    <citation type="journal article" date="2015" name="Nature">
        <title>rRNA introns, odd ribosomes, and small enigmatic genomes across a large radiation of phyla.</title>
        <authorList>
            <person name="Brown C.T."/>
            <person name="Hug L.A."/>
            <person name="Thomas B.C."/>
            <person name="Sharon I."/>
            <person name="Castelle C.J."/>
            <person name="Singh A."/>
            <person name="Wilkins M.J."/>
            <person name="Williams K.H."/>
            <person name="Banfield J.F."/>
        </authorList>
    </citation>
    <scope>NUCLEOTIDE SEQUENCE [LARGE SCALE GENOMIC DNA]</scope>
</reference>
<keyword evidence="1" id="KW-1133">Transmembrane helix</keyword>
<dbReference type="EMBL" id="LBQE01000017">
    <property type="protein sequence ID" value="KKP71889.1"/>
    <property type="molecule type" value="Genomic_DNA"/>
</dbReference>
<evidence type="ECO:0000313" key="2">
    <source>
        <dbReference type="EMBL" id="KKP71889.1"/>
    </source>
</evidence>
<evidence type="ECO:0000256" key="1">
    <source>
        <dbReference type="SAM" id="Phobius"/>
    </source>
</evidence>
<dbReference type="Proteomes" id="UP000034923">
    <property type="component" value="Unassembled WGS sequence"/>
</dbReference>
<name>A0A0G0BQY6_9BACT</name>
<keyword evidence="1" id="KW-0472">Membrane</keyword>
<feature type="transmembrane region" description="Helical" evidence="1">
    <location>
        <begin position="9"/>
        <end position="31"/>
    </location>
</feature>
<organism evidence="2 3">
    <name type="scientific">Candidatus Nomurabacteria bacterium GW2011_GWB1_35_20</name>
    <dbReference type="NCBI Taxonomy" id="1618740"/>
    <lineage>
        <taxon>Bacteria</taxon>
        <taxon>Candidatus Nomuraibacteriota</taxon>
    </lineage>
</organism>
<protein>
    <submittedName>
        <fullName evidence="2">Glucose/sorbosone dehydrogenase</fullName>
    </submittedName>
</protein>
<comment type="caution">
    <text evidence="2">The sequence shown here is derived from an EMBL/GenBank/DDBJ whole genome shotgun (WGS) entry which is preliminary data.</text>
</comment>
<gene>
    <name evidence="2" type="ORF">UR70_C0017G0007</name>
</gene>
<sequence length="260" mass="29542">MTWAFKRQLFFVSIFVALLLAFGFLIIFPYVNKLPTCIDNKQNGDEKGIDCGGSCTKACTFEVDQISILWSRTFEVIPGRYNAVAYLENHNKNAAIYKIKYKFRFSDKDNIYIGKREGETFIPSSGRFAIFEAGIGVGNSVPVFTTFEFTETPIWNKIPEDIMKQLKILVSDIKLENQNTRPHLSATIKNDSLFTIPEVSVVVLLYDEKGNALSASRTYLDELTPEESEDINFTWPEPIVGNVVAKEIISMYNVFLVKLK</sequence>
<proteinExistence type="predicted"/>
<accession>A0A0G0BQY6</accession>